<evidence type="ECO:0000256" key="3">
    <source>
        <dbReference type="ARBA" id="ARBA00022630"/>
    </source>
</evidence>
<keyword evidence="5 7" id="KW-0560">Oxidoreductase</keyword>
<name>A0A558QVF8_9SPHN</name>
<proteinExistence type="inferred from homology"/>
<feature type="domain" description="FAD dependent oxidoreductase" evidence="6">
    <location>
        <begin position="5"/>
        <end position="354"/>
    </location>
</feature>
<evidence type="ECO:0000313" key="7">
    <source>
        <dbReference type="EMBL" id="TVV71057.1"/>
    </source>
</evidence>
<dbReference type="Pfam" id="PF01266">
    <property type="entry name" value="DAO"/>
    <property type="match status" value="1"/>
</dbReference>
<comment type="caution">
    <text evidence="7">The sequence shown here is derived from an EMBL/GenBank/DDBJ whole genome shotgun (WGS) entry which is preliminary data.</text>
</comment>
<protein>
    <submittedName>
        <fullName evidence="7">Glycerol-3-phosphate dehydrogenase</fullName>
        <ecNumber evidence="7">1.1.5.3</ecNumber>
    </submittedName>
</protein>
<accession>A0A558QVF8</accession>
<dbReference type="Gene3D" id="6.10.250.1890">
    <property type="match status" value="1"/>
</dbReference>
<dbReference type="EMBL" id="VNIM01000099">
    <property type="protein sequence ID" value="TVV71057.1"/>
    <property type="molecule type" value="Genomic_DNA"/>
</dbReference>
<evidence type="ECO:0000256" key="1">
    <source>
        <dbReference type="ARBA" id="ARBA00001974"/>
    </source>
</evidence>
<dbReference type="Gene3D" id="3.30.9.10">
    <property type="entry name" value="D-Amino Acid Oxidase, subunit A, domain 2"/>
    <property type="match status" value="1"/>
</dbReference>
<dbReference type="NCBIfam" id="NF008899">
    <property type="entry name" value="PRK12266.1"/>
    <property type="match status" value="1"/>
</dbReference>
<dbReference type="InterPro" id="IPR036188">
    <property type="entry name" value="FAD/NAD-bd_sf"/>
</dbReference>
<organism evidence="7 8">
    <name type="scientific">Alterirhizorhabdus solaris</name>
    <dbReference type="NCBI Taxonomy" id="2529389"/>
    <lineage>
        <taxon>Bacteria</taxon>
        <taxon>Pseudomonadati</taxon>
        <taxon>Pseudomonadota</taxon>
        <taxon>Alphaproteobacteria</taxon>
        <taxon>Sphingomonadales</taxon>
        <taxon>Rhizorhabdaceae</taxon>
        <taxon>Alterirhizorhabdus</taxon>
    </lineage>
</organism>
<dbReference type="RefSeq" id="WP_145154767.1">
    <property type="nucleotide sequence ID" value="NZ_VNIM01000099.1"/>
</dbReference>
<gene>
    <name evidence="7" type="ORF">FOY91_17655</name>
</gene>
<comment type="cofactor">
    <cofactor evidence="1">
        <name>FAD</name>
        <dbReference type="ChEBI" id="CHEBI:57692"/>
    </cofactor>
</comment>
<sequence length="446" mass="47694">METYDLLVVGGGINGAAIARDAAGRGLAVLLVEQRDLAQATSSASTKLIHGGLRYLEYREFGLVRKALLERETMLHAAPEIIRPLRFVIPQGYEARPWLVVRAGLLLYDLLARGGSLPRSRSVRLTDPALKPGYTRGFAYWDAWVDDARLVVLNARDAADKGATVRTRTALAAARREGGRWLANIEDVPTGAVSQVAARAIVNAAGPWVAGVLGEKLAVRAKSGVRLVRGSHIIVPRIGPGEDALLLQQPDGRVVFAIPYEGNFTLIGTTDVSVDDPADAHISDEETDYLIAAANRYLDRPLSRHVVMGSNSGIRALYDDGASEAKEVTRDYVLELDGDGPPLLSVFGGKITTARALAEEAMDRLAPLIGGGPAWTKGAVLPAGWSGPPAGEDFGGRLSAAQVDHFVRHEWARSADDILWRRTKAGLHVGAATVARLAAYLKGCDA</sequence>
<keyword evidence="4" id="KW-0274">FAD</keyword>
<dbReference type="SUPFAM" id="SSF51905">
    <property type="entry name" value="FAD/NAD(P)-binding domain"/>
    <property type="match status" value="1"/>
</dbReference>
<evidence type="ECO:0000256" key="5">
    <source>
        <dbReference type="ARBA" id="ARBA00023002"/>
    </source>
</evidence>
<dbReference type="PANTHER" id="PTHR11985:SF15">
    <property type="entry name" value="GLYCEROL-3-PHOSPHATE DEHYDROGENASE, MITOCHONDRIAL"/>
    <property type="match status" value="1"/>
</dbReference>
<keyword evidence="3" id="KW-0285">Flavoprotein</keyword>
<evidence type="ECO:0000313" key="8">
    <source>
        <dbReference type="Proteomes" id="UP000318681"/>
    </source>
</evidence>
<dbReference type="InterPro" id="IPR000447">
    <property type="entry name" value="G3P_DH_FAD-dep"/>
</dbReference>
<reference evidence="7 8" key="1">
    <citation type="submission" date="2019-07" db="EMBL/GenBank/DDBJ databases">
        <title>Sphingomonas solaris sp. nov., isolated from a solar panel from Boston, Massachusetts.</title>
        <authorList>
            <person name="Tanner K."/>
            <person name="Pascual J."/>
            <person name="Mancuso C."/>
            <person name="Pereto J."/>
            <person name="Khalil A."/>
            <person name="Vilanova C."/>
        </authorList>
    </citation>
    <scope>NUCLEOTIDE SEQUENCE [LARGE SCALE GENOMIC DNA]</scope>
    <source>
        <strain evidence="7 8">R4DWN</strain>
    </source>
</reference>
<dbReference type="Proteomes" id="UP000318681">
    <property type="component" value="Unassembled WGS sequence"/>
</dbReference>
<dbReference type="InterPro" id="IPR006076">
    <property type="entry name" value="FAD-dep_OxRdtase"/>
</dbReference>
<dbReference type="GO" id="GO:0004368">
    <property type="term" value="F:glycerol-3-phosphate dehydrogenase (quinone) activity"/>
    <property type="evidence" value="ECO:0007669"/>
    <property type="project" value="UniProtKB-EC"/>
</dbReference>
<dbReference type="Gene3D" id="3.50.50.60">
    <property type="entry name" value="FAD/NAD(P)-binding domain"/>
    <property type="match status" value="1"/>
</dbReference>
<comment type="similarity">
    <text evidence="2">Belongs to the FAD-dependent glycerol-3-phosphate dehydrogenase family.</text>
</comment>
<dbReference type="GO" id="GO:0046168">
    <property type="term" value="P:glycerol-3-phosphate catabolic process"/>
    <property type="evidence" value="ECO:0007669"/>
    <property type="project" value="TreeGrafter"/>
</dbReference>
<evidence type="ECO:0000256" key="2">
    <source>
        <dbReference type="ARBA" id="ARBA00007330"/>
    </source>
</evidence>
<dbReference type="NCBIfam" id="NF009906">
    <property type="entry name" value="PRK13369.1"/>
    <property type="match status" value="1"/>
</dbReference>
<dbReference type="PANTHER" id="PTHR11985">
    <property type="entry name" value="GLYCEROL-3-PHOSPHATE DEHYDROGENASE"/>
    <property type="match status" value="1"/>
</dbReference>
<dbReference type="EC" id="1.1.5.3" evidence="7"/>
<evidence type="ECO:0000256" key="4">
    <source>
        <dbReference type="ARBA" id="ARBA00022827"/>
    </source>
</evidence>
<dbReference type="AlphaFoldDB" id="A0A558QVF8"/>
<dbReference type="SUPFAM" id="SSF54373">
    <property type="entry name" value="FAD-linked reductases, C-terminal domain"/>
    <property type="match status" value="1"/>
</dbReference>
<evidence type="ECO:0000259" key="6">
    <source>
        <dbReference type="Pfam" id="PF01266"/>
    </source>
</evidence>
<keyword evidence="8" id="KW-1185">Reference proteome</keyword>
<dbReference type="PRINTS" id="PR01001">
    <property type="entry name" value="FADG3PDH"/>
</dbReference>
<dbReference type="OrthoDB" id="9766796at2"/>